<keyword evidence="9" id="KW-0520">NAD</keyword>
<feature type="domain" description="UBA" evidence="11">
    <location>
        <begin position="902"/>
        <end position="946"/>
    </location>
</feature>
<feature type="compositionally biased region" description="Pro residues" evidence="10">
    <location>
        <begin position="108"/>
        <end position="127"/>
    </location>
</feature>
<dbReference type="OrthoDB" id="2449614at2759"/>
<evidence type="ECO:0000256" key="2">
    <source>
        <dbReference type="ARBA" id="ARBA00004906"/>
    </source>
</evidence>
<dbReference type="GO" id="GO:0016567">
    <property type="term" value="P:protein ubiquitination"/>
    <property type="evidence" value="ECO:0007669"/>
    <property type="project" value="InterPro"/>
</dbReference>
<feature type="compositionally biased region" description="Low complexity" evidence="10">
    <location>
        <begin position="434"/>
        <end position="455"/>
    </location>
</feature>
<dbReference type="PROSITE" id="PS51059">
    <property type="entry name" value="PARP_CATALYTIC"/>
    <property type="match status" value="1"/>
</dbReference>
<feature type="compositionally biased region" description="Polar residues" evidence="10">
    <location>
        <begin position="281"/>
        <end position="298"/>
    </location>
</feature>
<evidence type="ECO:0000256" key="1">
    <source>
        <dbReference type="ARBA" id="ARBA00000900"/>
    </source>
</evidence>
<feature type="region of interest" description="Disordered" evidence="10">
    <location>
        <begin position="73"/>
        <end position="239"/>
    </location>
</feature>
<feature type="region of interest" description="Disordered" evidence="10">
    <location>
        <begin position="1"/>
        <end position="35"/>
    </location>
</feature>
<dbReference type="GO" id="GO:0008270">
    <property type="term" value="F:zinc ion binding"/>
    <property type="evidence" value="ECO:0007669"/>
    <property type="project" value="UniProtKB-KW"/>
</dbReference>
<feature type="domain" description="RING-type" evidence="12">
    <location>
        <begin position="1010"/>
        <end position="1064"/>
    </location>
</feature>
<dbReference type="InterPro" id="IPR012317">
    <property type="entry name" value="Poly(ADP-ribose)pol_cat_dom"/>
</dbReference>
<dbReference type="InterPro" id="IPR009060">
    <property type="entry name" value="UBA-like_sf"/>
</dbReference>
<organism evidence="14 15">
    <name type="scientific">Pseudolycoriella hygida</name>
    <dbReference type="NCBI Taxonomy" id="35572"/>
    <lineage>
        <taxon>Eukaryota</taxon>
        <taxon>Metazoa</taxon>
        <taxon>Ecdysozoa</taxon>
        <taxon>Arthropoda</taxon>
        <taxon>Hexapoda</taxon>
        <taxon>Insecta</taxon>
        <taxon>Pterygota</taxon>
        <taxon>Neoptera</taxon>
        <taxon>Endopterygota</taxon>
        <taxon>Diptera</taxon>
        <taxon>Nematocera</taxon>
        <taxon>Sciaroidea</taxon>
        <taxon>Sciaridae</taxon>
        <taxon>Pseudolycoriella</taxon>
    </lineage>
</organism>
<dbReference type="EMBL" id="WJQU01000002">
    <property type="protein sequence ID" value="KAJ6641186.1"/>
    <property type="molecule type" value="Genomic_DNA"/>
</dbReference>
<feature type="compositionally biased region" description="Basic and acidic residues" evidence="10">
    <location>
        <begin position="94"/>
        <end position="104"/>
    </location>
</feature>
<evidence type="ECO:0000313" key="14">
    <source>
        <dbReference type="EMBL" id="KAJ6641186.1"/>
    </source>
</evidence>
<dbReference type="SUPFAM" id="SSF46934">
    <property type="entry name" value="UBA-like"/>
    <property type="match status" value="1"/>
</dbReference>
<evidence type="ECO:0000256" key="4">
    <source>
        <dbReference type="ARBA" id="ARBA00022679"/>
    </source>
</evidence>
<dbReference type="SUPFAM" id="SSF56399">
    <property type="entry name" value="ADP-ribosylation"/>
    <property type="match status" value="1"/>
</dbReference>
<evidence type="ECO:0000256" key="5">
    <source>
        <dbReference type="ARBA" id="ARBA00022723"/>
    </source>
</evidence>
<evidence type="ECO:0000259" key="11">
    <source>
        <dbReference type="PROSITE" id="PS50030"/>
    </source>
</evidence>
<dbReference type="Gene3D" id="3.30.390.130">
    <property type="match status" value="1"/>
</dbReference>
<sequence length="1190" mass="129629">MANDDSADDNTYNIDNINFNPDSMTVPHLPDEPTPTANEEIRVMRRNGSSKLPVMPLATLLPLELYLLDDNHRDRTPNYSRNNCKSFMETGRNTPDEMCRKADEDTQPNPPPVTAAPPPVTEVPPPVTAAAPPSTAAAPPSTAAPPQYPSHYSLNSNLSNLPTIQAAATGPSATTPHANENAAPQPQLHTIPPQYSLNSNSPYSHTGQAAPTGPYATTSHANNQFGNSNAGSGPPMSYGHNWHASQNVIVPGWLQPLQPSPMSYQPNNYYGNNSVSNFSSTAPVQSGTATDYLSQRSASKSKSRTGQRDRDSKLQKLDVNITSSIQQEMSPLGTMLQNPFWQAPGSSGGASTTSNNAPPLSSNVFPRTNFIPPPPAYPSSSGSFQPPPPAYPSSSGSFQPPPPAYPSSSGSFQPLSLAYPGYSGSFQPPHPAYPSSSGSFQPPSPAYPSSSSSFQPLPPAYPSSSGSFQPPPPAYPSSSGSFQPPPPAYPSSSGSFQPPPPAYPSSSGSFQPPPWSSGSTSTGTTVGNPATFMAGTSASSGGASQSSGWASQISGWASQSSGFIPSVMSSHQGHPSHQQNIRSRLQKALAATGVLPTKRYPPPTITAHITTPPNWEHHLGHVTASLDVCKAYPLRSDTAEFQVIKELLHPLDVTYVEQIVNPDLWKRFMSTRVEMFRSKSDDVSLLSQLGLDEQTVMRCAHLSKNYDKDPLIGPYSDNMALLFHCTKKRENIDNILTQGLDERLGRESGTLLGKGIYFSDDPMKCCVYDTAGIIFVFAVLLGDCISVDGWKNMNNFVREPEKAAAQRRHLNDRFFDSIVARPTGHNEYVIFNRNQCCPIYIAQYNRQNHMQSTATTATRTLPPIAWVSSIPGRVALPVNDPNISWPYFACNNFAEMSPQAKNTNDNIKENLQKLQSMGFCNEKRNEEILLKFDNNIEQVVNFYLDNPTSSEDIEPSIVEIVSSPPLVTTTTVGEMNDKNAATKSDTSQIPEELANNALDYITNKTRKEDCPICRDEFGSFESSPSLWKVLRCSHRLCCACYKRILTTRCTMSGVEETFVKCPFCMGISGKEIGLCPAMAMKVTVEPFSCESFESTSTIVIEYTSKERRFFRKAYLPNNSQGQEVLALLKIAFERRLCFTIGTSATTGQEHVIVWNIHHKTSTSGGVSNYGYPDDGYFNRVKIELRAFGIE</sequence>
<evidence type="ECO:0000256" key="9">
    <source>
        <dbReference type="RuleBase" id="RU362114"/>
    </source>
</evidence>
<feature type="compositionally biased region" description="Basic and acidic residues" evidence="10">
    <location>
        <begin position="306"/>
        <end position="316"/>
    </location>
</feature>
<protein>
    <recommendedName>
        <fullName evidence="9">Poly [ADP-ribose] polymerase</fullName>
        <shortName evidence="9">PARP</shortName>
        <ecNumber evidence="9">2.4.2.-</ecNumber>
    </recommendedName>
</protein>
<evidence type="ECO:0000256" key="8">
    <source>
        <dbReference type="PROSITE-ProRule" id="PRU00175"/>
    </source>
</evidence>
<dbReference type="InterPro" id="IPR039399">
    <property type="entry name" value="Deltex_C_sf"/>
</dbReference>
<evidence type="ECO:0000259" key="12">
    <source>
        <dbReference type="PROSITE" id="PS50089"/>
    </source>
</evidence>
<feature type="region of interest" description="Disordered" evidence="10">
    <location>
        <begin position="336"/>
        <end position="549"/>
    </location>
</feature>
<dbReference type="Pfam" id="PF18102">
    <property type="entry name" value="DTC"/>
    <property type="match status" value="1"/>
</dbReference>
<evidence type="ECO:0000256" key="6">
    <source>
        <dbReference type="ARBA" id="ARBA00022771"/>
    </source>
</evidence>
<comment type="pathway">
    <text evidence="2">Protein modification; protein ubiquitination.</text>
</comment>
<comment type="similarity">
    <text evidence="3">Belongs to the Deltex family.</text>
</comment>
<dbReference type="PANTHER" id="PTHR12622">
    <property type="entry name" value="DELTEX-RELATED"/>
    <property type="match status" value="1"/>
</dbReference>
<reference evidence="14" key="1">
    <citation type="submission" date="2022-07" db="EMBL/GenBank/DDBJ databases">
        <authorList>
            <person name="Trinca V."/>
            <person name="Uliana J.V.C."/>
            <person name="Torres T.T."/>
            <person name="Ward R.J."/>
            <person name="Monesi N."/>
        </authorList>
    </citation>
    <scope>NUCLEOTIDE SEQUENCE</scope>
    <source>
        <strain evidence="14">HSMRA1968</strain>
        <tissue evidence="14">Whole embryos</tissue>
    </source>
</reference>
<dbReference type="GO" id="GO:0007219">
    <property type="term" value="P:Notch signaling pathway"/>
    <property type="evidence" value="ECO:0007669"/>
    <property type="project" value="InterPro"/>
</dbReference>
<evidence type="ECO:0000256" key="10">
    <source>
        <dbReference type="SAM" id="MobiDB-lite"/>
    </source>
</evidence>
<dbReference type="PROSITE" id="PS50030">
    <property type="entry name" value="UBA"/>
    <property type="match status" value="1"/>
</dbReference>
<dbReference type="InterPro" id="IPR015940">
    <property type="entry name" value="UBA"/>
</dbReference>
<accession>A0A9Q0N111</accession>
<name>A0A9Q0N111_9DIPT</name>
<dbReference type="InterPro" id="IPR039396">
    <property type="entry name" value="Deltex_C"/>
</dbReference>
<evidence type="ECO:0000259" key="13">
    <source>
        <dbReference type="PROSITE" id="PS51059"/>
    </source>
</evidence>
<dbReference type="InterPro" id="IPR017907">
    <property type="entry name" value="Znf_RING_CS"/>
</dbReference>
<proteinExistence type="inferred from homology"/>
<dbReference type="GO" id="GO:0061630">
    <property type="term" value="F:ubiquitin protein ligase activity"/>
    <property type="evidence" value="ECO:0007669"/>
    <property type="project" value="UniProtKB-EC"/>
</dbReference>
<keyword evidence="4 9" id="KW-0808">Transferase</keyword>
<dbReference type="PROSITE" id="PS50089">
    <property type="entry name" value="ZF_RING_2"/>
    <property type="match status" value="1"/>
</dbReference>
<keyword evidence="15" id="KW-1185">Reference proteome</keyword>
<evidence type="ECO:0000256" key="3">
    <source>
        <dbReference type="ARBA" id="ARBA00009413"/>
    </source>
</evidence>
<gene>
    <name evidence="14" type="primary">DTX2</name>
    <name evidence="14" type="ORF">Bhyg_06121</name>
</gene>
<comment type="catalytic activity">
    <reaction evidence="1">
        <text>S-ubiquitinyl-[E2 ubiquitin-conjugating enzyme]-L-cysteine + [acceptor protein]-L-lysine = [E2 ubiquitin-conjugating enzyme]-L-cysteine + N(6)-ubiquitinyl-[acceptor protein]-L-lysine.</text>
        <dbReference type="EC" id="2.3.2.27"/>
    </reaction>
</comment>
<dbReference type="InterPro" id="IPR039398">
    <property type="entry name" value="Deltex_fam"/>
</dbReference>
<comment type="caution">
    <text evidence="14">The sequence shown here is derived from an EMBL/GenBank/DDBJ whole genome shotgun (WGS) entry which is preliminary data.</text>
</comment>
<feature type="compositionally biased region" description="Low complexity" evidence="10">
    <location>
        <begin position="128"/>
        <end position="141"/>
    </location>
</feature>
<feature type="region of interest" description="Disordered" evidence="10">
    <location>
        <begin position="281"/>
        <end position="318"/>
    </location>
</feature>
<feature type="compositionally biased region" description="Low complexity" evidence="10">
    <location>
        <begin position="504"/>
        <end position="525"/>
    </location>
</feature>
<dbReference type="SMART" id="SM00184">
    <property type="entry name" value="RING"/>
    <property type="match status" value="1"/>
</dbReference>
<evidence type="ECO:0000313" key="15">
    <source>
        <dbReference type="Proteomes" id="UP001151699"/>
    </source>
</evidence>
<keyword evidence="5" id="KW-0479">Metal-binding</keyword>
<keyword evidence="6 8" id="KW-0863">Zinc-finger</keyword>
<dbReference type="Pfam" id="PF00644">
    <property type="entry name" value="PARP"/>
    <property type="match status" value="1"/>
</dbReference>
<dbReference type="Gene3D" id="3.90.228.10">
    <property type="match status" value="1"/>
</dbReference>
<feature type="compositionally biased region" description="Polar residues" evidence="10">
    <location>
        <begin position="9"/>
        <end position="23"/>
    </location>
</feature>
<feature type="domain" description="PARP catalytic" evidence="13">
    <location>
        <begin position="617"/>
        <end position="867"/>
    </location>
</feature>
<dbReference type="EC" id="2.4.2.-" evidence="9"/>
<dbReference type="Gene3D" id="1.10.8.10">
    <property type="entry name" value="DNA helicase RuvA subunit, C-terminal domain"/>
    <property type="match status" value="1"/>
</dbReference>
<dbReference type="Gene3D" id="3.30.40.10">
    <property type="entry name" value="Zinc/RING finger domain, C3HC4 (zinc finger)"/>
    <property type="match status" value="1"/>
</dbReference>
<evidence type="ECO:0000256" key="7">
    <source>
        <dbReference type="ARBA" id="ARBA00022833"/>
    </source>
</evidence>
<keyword evidence="9" id="KW-0328">Glycosyltransferase</keyword>
<feature type="compositionally biased region" description="Polar residues" evidence="10">
    <location>
        <begin position="171"/>
        <end position="231"/>
    </location>
</feature>
<feature type="compositionally biased region" description="Low complexity" evidence="10">
    <location>
        <begin position="534"/>
        <end position="549"/>
    </location>
</feature>
<dbReference type="InterPro" id="IPR001841">
    <property type="entry name" value="Znf_RING"/>
</dbReference>
<dbReference type="InterPro" id="IPR013083">
    <property type="entry name" value="Znf_RING/FYVE/PHD"/>
</dbReference>
<dbReference type="SUPFAM" id="SSF57850">
    <property type="entry name" value="RING/U-box"/>
    <property type="match status" value="1"/>
</dbReference>
<dbReference type="Proteomes" id="UP001151699">
    <property type="component" value="Chromosome B"/>
</dbReference>
<keyword evidence="7" id="KW-0862">Zinc</keyword>
<dbReference type="AlphaFoldDB" id="A0A9Q0N111"/>
<dbReference type="PROSITE" id="PS00518">
    <property type="entry name" value="ZF_RING_1"/>
    <property type="match status" value="1"/>
</dbReference>
<dbReference type="GO" id="GO:0003950">
    <property type="term" value="F:NAD+ poly-ADP-ribosyltransferase activity"/>
    <property type="evidence" value="ECO:0007669"/>
    <property type="project" value="UniProtKB-UniRule"/>
</dbReference>